<sequence>MFKDAGDYPTDKALSGSNIIIFVASRHVECVVLMSRVDK</sequence>
<gene>
    <name evidence="1" type="ORF">SAMN05446037_103525</name>
</gene>
<protein>
    <submittedName>
        <fullName evidence="1">Uncharacterized protein</fullName>
    </submittedName>
</protein>
<dbReference type="Proteomes" id="UP000198304">
    <property type="component" value="Unassembled WGS sequence"/>
</dbReference>
<accession>A0A239JFE0</accession>
<dbReference type="EMBL" id="FZOJ01000035">
    <property type="protein sequence ID" value="SNT04540.1"/>
    <property type="molecule type" value="Genomic_DNA"/>
</dbReference>
<organism evidence="1 2">
    <name type="scientific">Anaerovirgula multivorans</name>
    <dbReference type="NCBI Taxonomy" id="312168"/>
    <lineage>
        <taxon>Bacteria</taxon>
        <taxon>Bacillati</taxon>
        <taxon>Bacillota</taxon>
        <taxon>Clostridia</taxon>
        <taxon>Peptostreptococcales</taxon>
        <taxon>Natronincolaceae</taxon>
        <taxon>Anaerovirgula</taxon>
    </lineage>
</organism>
<name>A0A239JFE0_9FIRM</name>
<evidence type="ECO:0000313" key="1">
    <source>
        <dbReference type="EMBL" id="SNT04540.1"/>
    </source>
</evidence>
<keyword evidence="2" id="KW-1185">Reference proteome</keyword>
<dbReference type="AlphaFoldDB" id="A0A239JFE0"/>
<proteinExistence type="predicted"/>
<reference evidence="1 2" key="1">
    <citation type="submission" date="2017-06" db="EMBL/GenBank/DDBJ databases">
        <authorList>
            <person name="Kim H.J."/>
            <person name="Triplett B.A."/>
        </authorList>
    </citation>
    <scope>NUCLEOTIDE SEQUENCE [LARGE SCALE GENOMIC DNA]</scope>
    <source>
        <strain evidence="1 2">SCA</strain>
    </source>
</reference>
<evidence type="ECO:0000313" key="2">
    <source>
        <dbReference type="Proteomes" id="UP000198304"/>
    </source>
</evidence>